<dbReference type="Pfam" id="PF13892">
    <property type="entry name" value="DBINO"/>
    <property type="match status" value="1"/>
</dbReference>
<dbReference type="Proteomes" id="UP001159405">
    <property type="component" value="Unassembled WGS sequence"/>
</dbReference>
<evidence type="ECO:0000256" key="3">
    <source>
        <dbReference type="ARBA" id="ARBA00022840"/>
    </source>
</evidence>
<organism evidence="7 8">
    <name type="scientific">Porites lobata</name>
    <dbReference type="NCBI Taxonomy" id="104759"/>
    <lineage>
        <taxon>Eukaryota</taxon>
        <taxon>Metazoa</taxon>
        <taxon>Cnidaria</taxon>
        <taxon>Anthozoa</taxon>
        <taxon>Hexacorallia</taxon>
        <taxon>Scleractinia</taxon>
        <taxon>Fungiina</taxon>
        <taxon>Poritidae</taxon>
        <taxon>Porites</taxon>
    </lineage>
</organism>
<evidence type="ECO:0000313" key="7">
    <source>
        <dbReference type="EMBL" id="CAH3141008.1"/>
    </source>
</evidence>
<reference evidence="7 8" key="1">
    <citation type="submission" date="2022-05" db="EMBL/GenBank/DDBJ databases">
        <authorList>
            <consortium name="Genoscope - CEA"/>
            <person name="William W."/>
        </authorList>
    </citation>
    <scope>NUCLEOTIDE SEQUENCE [LARGE SCALE GENOMIC DNA]</scope>
</reference>
<feature type="compositionally biased region" description="Basic and acidic residues" evidence="5">
    <location>
        <begin position="188"/>
        <end position="202"/>
    </location>
</feature>
<dbReference type="EC" id="3.6.4.-" evidence="4"/>
<keyword evidence="4" id="KW-0378">Hydrolase</keyword>
<dbReference type="InterPro" id="IPR050520">
    <property type="entry name" value="INO80/SWR1_helicase"/>
</dbReference>
<feature type="domain" description="DBINO" evidence="6">
    <location>
        <begin position="246"/>
        <end position="367"/>
    </location>
</feature>
<comment type="subcellular location">
    <subcellularLocation>
        <location evidence="1 4">Nucleus</location>
    </subcellularLocation>
</comment>
<protein>
    <recommendedName>
        <fullName evidence="4">Chromatin-remodeling ATPase INO80</fullName>
        <ecNumber evidence="4">3.6.4.-</ecNumber>
    </recommendedName>
</protein>
<keyword evidence="4" id="KW-0234">DNA repair</keyword>
<evidence type="ECO:0000313" key="8">
    <source>
        <dbReference type="Proteomes" id="UP001159405"/>
    </source>
</evidence>
<evidence type="ECO:0000256" key="4">
    <source>
        <dbReference type="RuleBase" id="RU368001"/>
    </source>
</evidence>
<dbReference type="PROSITE" id="PS51413">
    <property type="entry name" value="DBINO"/>
    <property type="match status" value="1"/>
</dbReference>
<comment type="function">
    <text evidence="4">ATPase component of the INO80 complex which remodels chromatin by shifting nucleosomes and is involved in DNA repair.</text>
</comment>
<evidence type="ECO:0000256" key="1">
    <source>
        <dbReference type="ARBA" id="ARBA00004123"/>
    </source>
</evidence>
<feature type="region of interest" description="Disordered" evidence="5">
    <location>
        <begin position="173"/>
        <end position="216"/>
    </location>
</feature>
<dbReference type="PANTHER" id="PTHR45685">
    <property type="entry name" value="HELICASE SRCAP-RELATED"/>
    <property type="match status" value="1"/>
</dbReference>
<accession>A0ABN8PCN7</accession>
<evidence type="ECO:0000259" key="6">
    <source>
        <dbReference type="PROSITE" id="PS51413"/>
    </source>
</evidence>
<keyword evidence="4" id="KW-0227">DNA damage</keyword>
<comment type="similarity">
    <text evidence="4">Belongs to the SNF2/RAD54 helicase family.</text>
</comment>
<sequence>MASPQSSALAAPLYVQHLEKALRLDPFLSYLEGVFTGPFLSNISEDDSELSENDAEAPAKGESLLNGDKNGLMINGSLSRDELRIDKTRLYNFAKVKKDRRWLKEVLLSDSSDTSCDEDDKAPLTDEDLQEMLWLHKHQKIAQQMYGFDKDLCRYQFYSASLLSNQDKYHEYQKQSGSKKLKRKKLKDGKVKLPKEKKEKDKLKVKKKKKKTDELDDDQRQLTLEERIIKKTLIRRKEADAKRRKLWALIVRKEIPRAHRQKSSARNNMLANCKKLAQLCQKEMRREAQRSQKVTLQTAPKARRLCREMLLYWKKYEKVEKEHRKRAEKEAMEQRKLDDEFREARRQQRKLNFLITQTELYAHFMSI</sequence>
<comment type="caution">
    <text evidence="7">The sequence shown here is derived from an EMBL/GenBank/DDBJ whole genome shotgun (WGS) entry which is preliminary data.</text>
</comment>
<evidence type="ECO:0000256" key="5">
    <source>
        <dbReference type="SAM" id="MobiDB-lite"/>
    </source>
</evidence>
<comment type="subunit">
    <text evidence="4">Component of the INO80 chromatin-remodeling complex.</text>
</comment>
<gene>
    <name evidence="7" type="ORF">PLOB_00041496</name>
</gene>
<dbReference type="PANTHER" id="PTHR45685:SF2">
    <property type="entry name" value="CHROMATIN-REMODELING ATPASE INO80"/>
    <property type="match status" value="1"/>
</dbReference>
<evidence type="ECO:0000256" key="2">
    <source>
        <dbReference type="ARBA" id="ARBA00022741"/>
    </source>
</evidence>
<feature type="compositionally biased region" description="Basic residues" evidence="5">
    <location>
        <begin position="177"/>
        <end position="187"/>
    </location>
</feature>
<keyword evidence="2" id="KW-0547">Nucleotide-binding</keyword>
<comment type="catalytic activity">
    <reaction evidence="4">
        <text>ATP + H2O = ADP + phosphate + H(+)</text>
        <dbReference type="Rhea" id="RHEA:13065"/>
        <dbReference type="ChEBI" id="CHEBI:15377"/>
        <dbReference type="ChEBI" id="CHEBI:15378"/>
        <dbReference type="ChEBI" id="CHEBI:30616"/>
        <dbReference type="ChEBI" id="CHEBI:43474"/>
        <dbReference type="ChEBI" id="CHEBI:456216"/>
    </reaction>
</comment>
<dbReference type="EMBL" id="CALNXK010000065">
    <property type="protein sequence ID" value="CAH3141008.1"/>
    <property type="molecule type" value="Genomic_DNA"/>
</dbReference>
<comment type="domain">
    <text evidence="4">The DBINO region is involved in binding to DNA.</text>
</comment>
<keyword evidence="4" id="KW-0238">DNA-binding</keyword>
<proteinExistence type="inferred from homology"/>
<keyword evidence="3 4" id="KW-0067">ATP-binding</keyword>
<name>A0ABN8PCN7_9CNID</name>
<dbReference type="InterPro" id="IPR020838">
    <property type="entry name" value="DBINO"/>
</dbReference>
<keyword evidence="8" id="KW-1185">Reference proteome</keyword>